<keyword evidence="3" id="KW-0812">Transmembrane</keyword>
<evidence type="ECO:0000256" key="1">
    <source>
        <dbReference type="SAM" id="Coils"/>
    </source>
</evidence>
<feature type="transmembrane region" description="Helical" evidence="3">
    <location>
        <begin position="96"/>
        <end position="116"/>
    </location>
</feature>
<dbReference type="CDD" id="cd07341">
    <property type="entry name" value="M56_BlaR1_MecR1_like"/>
    <property type="match status" value="1"/>
</dbReference>
<dbReference type="Proteomes" id="UP001335183">
    <property type="component" value="Chromosome"/>
</dbReference>
<evidence type="ECO:0000256" key="2">
    <source>
        <dbReference type="SAM" id="MobiDB-lite"/>
    </source>
</evidence>
<dbReference type="Pfam" id="PF05569">
    <property type="entry name" value="Peptidase_M56"/>
    <property type="match status" value="1"/>
</dbReference>
<keyword evidence="1" id="KW-0175">Coiled coil</keyword>
<feature type="coiled-coil region" evidence="1">
    <location>
        <begin position="414"/>
        <end position="441"/>
    </location>
</feature>
<keyword evidence="6" id="KW-1185">Reference proteome</keyword>
<protein>
    <submittedName>
        <fullName evidence="5">M56 family metallopeptidase</fullName>
    </submittedName>
</protein>
<dbReference type="PANTHER" id="PTHR34978">
    <property type="entry name" value="POSSIBLE SENSOR-TRANSDUCER PROTEIN BLAR"/>
    <property type="match status" value="1"/>
</dbReference>
<feature type="domain" description="Peptidase M56" evidence="4">
    <location>
        <begin position="4"/>
        <end position="277"/>
    </location>
</feature>
<proteinExistence type="predicted"/>
<feature type="compositionally biased region" description="Pro residues" evidence="2">
    <location>
        <begin position="318"/>
        <end position="356"/>
    </location>
</feature>
<dbReference type="InterPro" id="IPR052173">
    <property type="entry name" value="Beta-lactam_resp_regulator"/>
</dbReference>
<evidence type="ECO:0000313" key="5">
    <source>
        <dbReference type="EMBL" id="WWA46154.1"/>
    </source>
</evidence>
<name>A0ABZ2D5K1_9SPHN</name>
<accession>A0ABZ2D5K1</accession>
<gene>
    <name evidence="5" type="ORF">V5F89_07585</name>
</gene>
<evidence type="ECO:0000259" key="4">
    <source>
        <dbReference type="Pfam" id="PF05569"/>
    </source>
</evidence>
<keyword evidence="3" id="KW-0472">Membrane</keyword>
<reference evidence="5 6" key="1">
    <citation type="submission" date="2024-02" db="EMBL/GenBank/DDBJ databases">
        <title>The whole genome sequence of five bacterial samples isolated from Abu Dhabi Sabkha-shore region.</title>
        <authorList>
            <person name="Sudalaimuthuasari N."/>
            <person name="Sarfraz B."/>
            <person name="Tuyisabe J.D."/>
            <person name="Mugisha Ntwali L.D.M."/>
            <person name="Ali A.I.A.A."/>
            <person name="Almansoori S.Z.A."/>
            <person name="Alajami H.S.A."/>
            <person name="Almeqbaali A.A.S."/>
            <person name="Kundu B."/>
            <person name="Saeed E.E."/>
            <person name="Sukumarinath V."/>
            <person name="Mishra A.K."/>
            <person name="Hazzouri K.M."/>
            <person name="Almaskari R."/>
            <person name="Sharma A.K."/>
            <person name="Amiri K.M.A."/>
        </authorList>
    </citation>
    <scope>NUCLEOTIDE SEQUENCE [LARGE SCALE GENOMIC DNA]</scope>
    <source>
        <strain evidence="6">kcgeb_sd</strain>
    </source>
</reference>
<feature type="region of interest" description="Disordered" evidence="2">
    <location>
        <begin position="315"/>
        <end position="362"/>
    </location>
</feature>
<dbReference type="PANTHER" id="PTHR34978:SF3">
    <property type="entry name" value="SLR0241 PROTEIN"/>
    <property type="match status" value="1"/>
</dbReference>
<dbReference type="EMBL" id="CP144918">
    <property type="protein sequence ID" value="WWA46154.1"/>
    <property type="molecule type" value="Genomic_DNA"/>
</dbReference>
<keyword evidence="3" id="KW-1133">Transmembrane helix</keyword>
<evidence type="ECO:0000313" key="6">
    <source>
        <dbReference type="Proteomes" id="UP001335183"/>
    </source>
</evidence>
<dbReference type="InterPro" id="IPR008756">
    <property type="entry name" value="Peptidase_M56"/>
</dbReference>
<evidence type="ECO:0000256" key="3">
    <source>
        <dbReference type="SAM" id="Phobius"/>
    </source>
</evidence>
<sequence>MSWLIETLVWTAALIALVLLLRRPVARHFGAKAAYGLWLLPFARLLLPPVVLPAWLAPQPEVADSAPPVDEFAYFAFDPSLLPDGSGPVQAASPNIPWVAALLALWLAGVAGFLWLRFSAYHRARRILLADAVPVGEAGRVRLVETVETGAPIAFGVLDKVVALPPGFMAWRDRAARDLALAHELAHHRGHDLLANFAAQFLFALHWFNPLAYLGWQAMRRDQEAACDARVIETRDRQARAEYGRVIASFAAGPRVALAAPMACPVLGDKSIIHRLRSLTMNDITRRRRMAGRAILAAGLLALPLTATVSYAESMEVPAPPPAPPEAPRAPEPPVPPAVPLAPDAPPVPPAPPVPQPSEDARRIKVERIDIDDDDPRSAHVRRIERDTAWTTAEQARLKAKLGRDMSAMSEADRAEFAADMARLEADLRELDGLDRRIEREVRLALANAPKVIEGCRGDEIVHQSRESGREVIRICTARINAEARAGLRQARAEVARDQALSAEVRARALQSIDEAIARTPR</sequence>
<feature type="transmembrane region" description="Helical" evidence="3">
    <location>
        <begin position="294"/>
        <end position="312"/>
    </location>
</feature>
<organism evidence="5 6">
    <name type="scientific">Pelagerythrobacter marensis</name>
    <dbReference type="NCBI Taxonomy" id="543877"/>
    <lineage>
        <taxon>Bacteria</taxon>
        <taxon>Pseudomonadati</taxon>
        <taxon>Pseudomonadota</taxon>
        <taxon>Alphaproteobacteria</taxon>
        <taxon>Sphingomonadales</taxon>
        <taxon>Erythrobacteraceae</taxon>
        <taxon>Pelagerythrobacter</taxon>
    </lineage>
</organism>
<dbReference type="RefSeq" id="WP_338445056.1">
    <property type="nucleotide sequence ID" value="NZ_CP144918.1"/>
</dbReference>